<evidence type="ECO:0000313" key="1">
    <source>
        <dbReference type="EMBL" id="KAJ2811575.1"/>
    </source>
</evidence>
<reference evidence="1" key="1">
    <citation type="submission" date="2022-07" db="EMBL/GenBank/DDBJ databases">
        <title>Phylogenomic reconstructions and comparative analyses of Kickxellomycotina fungi.</title>
        <authorList>
            <person name="Reynolds N.K."/>
            <person name="Stajich J.E."/>
            <person name="Barry K."/>
            <person name="Grigoriev I.V."/>
            <person name="Crous P."/>
            <person name="Smith M.E."/>
        </authorList>
    </citation>
    <scope>NUCLEOTIDE SEQUENCE</scope>
    <source>
        <strain evidence="1">CBS 102833</strain>
    </source>
</reference>
<gene>
    <name evidence="1" type="ORF">H4S07_001981</name>
</gene>
<feature type="non-terminal residue" evidence="1">
    <location>
        <position position="90"/>
    </location>
</feature>
<keyword evidence="2" id="KW-1185">Reference proteome</keyword>
<organism evidence="1 2">
    <name type="scientific">Coemansia furcata</name>
    <dbReference type="NCBI Taxonomy" id="417177"/>
    <lineage>
        <taxon>Eukaryota</taxon>
        <taxon>Fungi</taxon>
        <taxon>Fungi incertae sedis</taxon>
        <taxon>Zoopagomycota</taxon>
        <taxon>Kickxellomycotina</taxon>
        <taxon>Kickxellomycetes</taxon>
        <taxon>Kickxellales</taxon>
        <taxon>Kickxellaceae</taxon>
        <taxon>Coemansia</taxon>
    </lineage>
</organism>
<dbReference type="Proteomes" id="UP001140096">
    <property type="component" value="Unassembled WGS sequence"/>
</dbReference>
<dbReference type="EMBL" id="JANBUP010000406">
    <property type="protein sequence ID" value="KAJ2811575.1"/>
    <property type="molecule type" value="Genomic_DNA"/>
</dbReference>
<evidence type="ECO:0000313" key="2">
    <source>
        <dbReference type="Proteomes" id="UP001140096"/>
    </source>
</evidence>
<proteinExistence type="predicted"/>
<protein>
    <submittedName>
        <fullName evidence="1">Uncharacterized protein</fullName>
    </submittedName>
</protein>
<comment type="caution">
    <text evidence="1">The sequence shown here is derived from an EMBL/GenBank/DDBJ whole genome shotgun (WGS) entry which is preliminary data.</text>
</comment>
<sequence length="90" mass="10282">MFQSGLFESKKDAVKELLYVSSAWRLAALEFMWKQLNLSIDAVVDKIYINSIAWAKQFHLPNNSNQMVREINISVPMDNVVSGKAHKLLT</sequence>
<name>A0ACC1LM38_9FUNG</name>
<accession>A0ACC1LM38</accession>